<dbReference type="Gene3D" id="1.20.120.450">
    <property type="entry name" value="dinb family like domain"/>
    <property type="match status" value="1"/>
</dbReference>
<dbReference type="InterPro" id="IPR024344">
    <property type="entry name" value="MDMPI_metal-binding"/>
</dbReference>
<comment type="caution">
    <text evidence="2">The sequence shown here is derived from an EMBL/GenBank/DDBJ whole genome shotgun (WGS) entry which is preliminary data.</text>
</comment>
<dbReference type="Pfam" id="PF11716">
    <property type="entry name" value="MDMPI_N"/>
    <property type="match status" value="1"/>
</dbReference>
<gene>
    <name evidence="2" type="ORF">Pmi06nite_36700</name>
</gene>
<dbReference type="InterPro" id="IPR034660">
    <property type="entry name" value="DinB/YfiT-like"/>
</dbReference>
<protein>
    <recommendedName>
        <fullName evidence="1">Mycothiol-dependent maleylpyruvate isomerase metal-binding domain-containing protein</fullName>
    </recommendedName>
</protein>
<proteinExistence type="predicted"/>
<dbReference type="EMBL" id="BOOO01000019">
    <property type="protein sequence ID" value="GII30228.1"/>
    <property type="molecule type" value="Genomic_DNA"/>
</dbReference>
<evidence type="ECO:0000259" key="1">
    <source>
        <dbReference type="Pfam" id="PF11716"/>
    </source>
</evidence>
<evidence type="ECO:0000313" key="3">
    <source>
        <dbReference type="Proteomes" id="UP000650628"/>
    </source>
</evidence>
<dbReference type="GO" id="GO:0046872">
    <property type="term" value="F:metal ion binding"/>
    <property type="evidence" value="ECO:0007669"/>
    <property type="project" value="InterPro"/>
</dbReference>
<organism evidence="2 3">
    <name type="scientific">Planotetraspora mira</name>
    <dbReference type="NCBI Taxonomy" id="58121"/>
    <lineage>
        <taxon>Bacteria</taxon>
        <taxon>Bacillati</taxon>
        <taxon>Actinomycetota</taxon>
        <taxon>Actinomycetes</taxon>
        <taxon>Streptosporangiales</taxon>
        <taxon>Streptosporangiaceae</taxon>
        <taxon>Planotetraspora</taxon>
    </lineage>
</organism>
<dbReference type="AlphaFoldDB" id="A0A8J3XB72"/>
<reference evidence="2 3" key="1">
    <citation type="submission" date="2021-01" db="EMBL/GenBank/DDBJ databases">
        <title>Whole genome shotgun sequence of Planotetraspora mira NBRC 15435.</title>
        <authorList>
            <person name="Komaki H."/>
            <person name="Tamura T."/>
        </authorList>
    </citation>
    <scope>NUCLEOTIDE SEQUENCE [LARGE SCALE GENOMIC DNA]</scope>
    <source>
        <strain evidence="2 3">NBRC 15435</strain>
    </source>
</reference>
<accession>A0A8J3XB72</accession>
<feature type="domain" description="Mycothiol-dependent maleylpyruvate isomerase metal-binding" evidence="1">
    <location>
        <begin position="15"/>
        <end position="160"/>
    </location>
</feature>
<dbReference type="RefSeq" id="WP_203954208.1">
    <property type="nucleotide sequence ID" value="NZ_BOOO01000019.1"/>
</dbReference>
<name>A0A8J3XB72_9ACTN</name>
<keyword evidence="3" id="KW-1185">Reference proteome</keyword>
<sequence>MTHIRELYLTAAESAAKLIGTPQVAAAWHEPSALPKLSVQGLAGHLAGQIFFIPKMLAEPVPTEEIIPIHDYYARVSWIGSDIDDPFNVGIRTSGEKDAAAGPAALASQVEGVVEELRTVLPSAPSRPVRRPTWGPWSISLDDFVTSRLLEVVVHCDDLAYSVGVPTPELPSEAVETVVDLLSRIALRRHGATSVVRALSRTERAPASISAL</sequence>
<evidence type="ECO:0000313" key="2">
    <source>
        <dbReference type="EMBL" id="GII30228.1"/>
    </source>
</evidence>
<dbReference type="SUPFAM" id="SSF109854">
    <property type="entry name" value="DinB/YfiT-like putative metalloenzymes"/>
    <property type="match status" value="1"/>
</dbReference>
<dbReference type="Proteomes" id="UP000650628">
    <property type="component" value="Unassembled WGS sequence"/>
</dbReference>